<comment type="caution">
    <text evidence="1">The sequence shown here is derived from an EMBL/GenBank/DDBJ whole genome shotgun (WGS) entry which is preliminary data.</text>
</comment>
<organism evidence="1 2">
    <name type="scientific">Carnegiea gigantea</name>
    <dbReference type="NCBI Taxonomy" id="171969"/>
    <lineage>
        <taxon>Eukaryota</taxon>
        <taxon>Viridiplantae</taxon>
        <taxon>Streptophyta</taxon>
        <taxon>Embryophyta</taxon>
        <taxon>Tracheophyta</taxon>
        <taxon>Spermatophyta</taxon>
        <taxon>Magnoliopsida</taxon>
        <taxon>eudicotyledons</taxon>
        <taxon>Gunneridae</taxon>
        <taxon>Pentapetalae</taxon>
        <taxon>Caryophyllales</taxon>
        <taxon>Cactineae</taxon>
        <taxon>Cactaceae</taxon>
        <taxon>Cactoideae</taxon>
        <taxon>Echinocereeae</taxon>
        <taxon>Carnegiea</taxon>
    </lineage>
</organism>
<sequence length="177" mass="19838">MFLVEAIEEAKEKIRSARNVQINGFAMILQINTVLEVREEERVKDIMRAFIDTNEYQGYVEDAEIRPASIDEHNTYGVIRLGVRLRRLRDVLQKENEAHAATKKKLPMIKKELAKLRAMIQAGDGRANVGKEEVQAGDERVVEPGDGGAFLVHHSEADDGVVRLSPHVGSAEATHKE</sequence>
<evidence type="ECO:0000313" key="2">
    <source>
        <dbReference type="Proteomes" id="UP001153076"/>
    </source>
</evidence>
<keyword evidence="2" id="KW-1185">Reference proteome</keyword>
<gene>
    <name evidence="1" type="ORF">Cgig2_012560</name>
</gene>
<name>A0A9Q1K278_9CARY</name>
<reference evidence="1" key="1">
    <citation type="submission" date="2022-04" db="EMBL/GenBank/DDBJ databases">
        <title>Carnegiea gigantea Genome sequencing and assembly v2.</title>
        <authorList>
            <person name="Copetti D."/>
            <person name="Sanderson M.J."/>
            <person name="Burquez A."/>
            <person name="Wojciechowski M.F."/>
        </authorList>
    </citation>
    <scope>NUCLEOTIDE SEQUENCE</scope>
    <source>
        <strain evidence="1">SGP5-SGP5p</strain>
        <tissue evidence="1">Aerial part</tissue>
    </source>
</reference>
<dbReference type="AlphaFoldDB" id="A0A9Q1K278"/>
<dbReference type="Proteomes" id="UP001153076">
    <property type="component" value="Unassembled WGS sequence"/>
</dbReference>
<evidence type="ECO:0000313" key="1">
    <source>
        <dbReference type="EMBL" id="KAJ8435439.1"/>
    </source>
</evidence>
<proteinExistence type="predicted"/>
<accession>A0A9Q1K278</accession>
<protein>
    <submittedName>
        <fullName evidence="1">Uncharacterized protein</fullName>
    </submittedName>
</protein>
<dbReference type="EMBL" id="JAKOGI010000412">
    <property type="protein sequence ID" value="KAJ8435439.1"/>
    <property type="molecule type" value="Genomic_DNA"/>
</dbReference>